<dbReference type="Pfam" id="PF23019">
    <property type="entry name" value="DUF7033"/>
    <property type="match status" value="1"/>
</dbReference>
<reference evidence="2 3" key="1">
    <citation type="journal article" date="2021" name="Int. J. Syst. Evol. Microbiol.">
        <title>Faecalibacter bovis sp. nov., isolated from cow faeces.</title>
        <authorList>
            <person name="Li F."/>
            <person name="Zhao W."/>
            <person name="Hong Q."/>
            <person name="Shao Q."/>
            <person name="Song J."/>
            <person name="Yang S."/>
        </authorList>
    </citation>
    <scope>NUCLEOTIDE SEQUENCE [LARGE SCALE GENOMIC DNA]</scope>
    <source>
        <strain evidence="2 3">ZY171143</strain>
    </source>
</reference>
<sequence>MNQFILIYTEKNTNRIEYIFDFICCDFLGIDFKITTDVTEFINSDLPKINFSTHFFEDEINFQIDDILVENEIRDDVNYNQLSEIGKCFYWLSRYEEYIAQQHQFDHHNRFLGSELDYSKPIVDLIVLEIQKIIQLKYPHFQFNKREFKQINTHDVDFSWKYLNKPWFETIGSIGKKVLKGNFKEIKSQIDVLSYKIKDPYDQFNYIKQLSDKYKIESIFFWLLGDKTEFDRNLNWENQAQADLIKATNQWAKVGIHPSYISNFNESSQALEIKRLEKILNKKVLISRQHFIKLNFPNTYQQLLINGIKEDYSMGFAHKTGFRAGTSTPFKWFDLSTNQQTMLITYPFVAMDVTLRNYMKLTIEDAIIELKNLKNNVKEVNGTFITLFHQSNFEDEWSDWKIVYESLFND</sequence>
<dbReference type="EMBL" id="CP072842">
    <property type="protein sequence ID" value="QTV06459.1"/>
    <property type="molecule type" value="Genomic_DNA"/>
</dbReference>
<organism evidence="2 3">
    <name type="scientific">Faecalibacter bovis</name>
    <dbReference type="NCBI Taxonomy" id="2898187"/>
    <lineage>
        <taxon>Bacteria</taxon>
        <taxon>Pseudomonadati</taxon>
        <taxon>Bacteroidota</taxon>
        <taxon>Flavobacteriia</taxon>
        <taxon>Flavobacteriales</taxon>
        <taxon>Weeksellaceae</taxon>
        <taxon>Faecalibacter</taxon>
    </lineage>
</organism>
<proteinExistence type="predicted"/>
<reference evidence="3" key="2">
    <citation type="submission" date="2021-04" db="EMBL/GenBank/DDBJ databases">
        <title>Taxonomy of Flavobacteriaceae bacterium ZY171143.</title>
        <authorList>
            <person name="Li F."/>
        </authorList>
    </citation>
    <scope>NUCLEOTIDE SEQUENCE [LARGE SCALE GENOMIC DNA]</scope>
    <source>
        <strain evidence="3">ZY171143</strain>
    </source>
</reference>
<evidence type="ECO:0000313" key="2">
    <source>
        <dbReference type="EMBL" id="QTV06459.1"/>
    </source>
</evidence>
<dbReference type="RefSeq" id="WP_230477175.1">
    <property type="nucleotide sequence ID" value="NZ_CP072842.1"/>
</dbReference>
<dbReference type="CDD" id="cd10931">
    <property type="entry name" value="CE4_u7"/>
    <property type="match status" value="1"/>
</dbReference>
<evidence type="ECO:0000313" key="3">
    <source>
        <dbReference type="Proteomes" id="UP000672011"/>
    </source>
</evidence>
<keyword evidence="3" id="KW-1185">Reference proteome</keyword>
<gene>
    <name evidence="2" type="ORF">J9309_03775</name>
</gene>
<dbReference type="Proteomes" id="UP000672011">
    <property type="component" value="Chromosome"/>
</dbReference>
<name>A0ABX7XF64_9FLAO</name>
<feature type="domain" description="DUF7033" evidence="1">
    <location>
        <begin position="86"/>
        <end position="164"/>
    </location>
</feature>
<dbReference type="InterPro" id="IPR054297">
    <property type="entry name" value="DUF7033"/>
</dbReference>
<protein>
    <submittedName>
        <fullName evidence="2">Polysaccharide deacetylase family protein</fullName>
    </submittedName>
</protein>
<evidence type="ECO:0000259" key="1">
    <source>
        <dbReference type="Pfam" id="PF23019"/>
    </source>
</evidence>
<accession>A0ABX7XF64</accession>